<organism evidence="4 5">
    <name type="scientific">Spirosoma profusum</name>
    <dbReference type="NCBI Taxonomy" id="2771354"/>
    <lineage>
        <taxon>Bacteria</taxon>
        <taxon>Pseudomonadati</taxon>
        <taxon>Bacteroidota</taxon>
        <taxon>Cytophagia</taxon>
        <taxon>Cytophagales</taxon>
        <taxon>Cytophagaceae</taxon>
        <taxon>Spirosoma</taxon>
    </lineage>
</organism>
<keyword evidence="4" id="KW-0378">Hydrolase</keyword>
<comment type="similarity">
    <text evidence="3">Belongs to the glycosyl hydrolase 130 family.</text>
</comment>
<proteinExistence type="inferred from homology"/>
<dbReference type="RefSeq" id="WP_190888320.1">
    <property type="nucleotide sequence ID" value="NZ_JACWZY010000015.1"/>
</dbReference>
<accession>A0A927AU50</accession>
<dbReference type="PANTHER" id="PTHR34106">
    <property type="entry name" value="GLYCOSIDASE"/>
    <property type="match status" value="1"/>
</dbReference>
<name>A0A927AU50_9BACT</name>
<dbReference type="Pfam" id="PF04041">
    <property type="entry name" value="Glyco_hydro_130"/>
    <property type="match status" value="1"/>
</dbReference>
<dbReference type="Proteomes" id="UP000598820">
    <property type="component" value="Unassembled WGS sequence"/>
</dbReference>
<dbReference type="InterPro" id="IPR007184">
    <property type="entry name" value="Mannoside_phosphorylase"/>
</dbReference>
<evidence type="ECO:0000256" key="3">
    <source>
        <dbReference type="ARBA" id="ARBA00024356"/>
    </source>
</evidence>
<comment type="caution">
    <text evidence="4">The sequence shown here is derived from an EMBL/GenBank/DDBJ whole genome shotgun (WGS) entry which is preliminary data.</text>
</comment>
<protein>
    <submittedName>
        <fullName evidence="4">Glycosidase</fullName>
    </submittedName>
</protein>
<dbReference type="SUPFAM" id="SSF75005">
    <property type="entry name" value="Arabinanase/levansucrase/invertase"/>
    <property type="match status" value="1"/>
</dbReference>
<evidence type="ECO:0000256" key="1">
    <source>
        <dbReference type="ARBA" id="ARBA00022676"/>
    </source>
</evidence>
<dbReference type="Gene3D" id="2.115.10.20">
    <property type="entry name" value="Glycosyl hydrolase domain, family 43"/>
    <property type="match status" value="1"/>
</dbReference>
<keyword evidence="1" id="KW-0328">Glycosyltransferase</keyword>
<keyword evidence="5" id="KW-1185">Reference proteome</keyword>
<reference evidence="4" key="1">
    <citation type="submission" date="2020-09" db="EMBL/GenBank/DDBJ databases">
        <authorList>
            <person name="Kim M.K."/>
        </authorList>
    </citation>
    <scope>NUCLEOTIDE SEQUENCE</scope>
    <source>
        <strain evidence="4">BT702</strain>
    </source>
</reference>
<evidence type="ECO:0000313" key="5">
    <source>
        <dbReference type="Proteomes" id="UP000598820"/>
    </source>
</evidence>
<dbReference type="AlphaFoldDB" id="A0A927AU50"/>
<dbReference type="PANTHER" id="PTHR34106:SF5">
    <property type="entry name" value="GLYCOSIDASE"/>
    <property type="match status" value="1"/>
</dbReference>
<evidence type="ECO:0000256" key="2">
    <source>
        <dbReference type="ARBA" id="ARBA00022679"/>
    </source>
</evidence>
<keyword evidence="2" id="KW-0808">Transferase</keyword>
<dbReference type="EMBL" id="JACWZY010000015">
    <property type="protein sequence ID" value="MBD2702462.1"/>
    <property type="molecule type" value="Genomic_DNA"/>
</dbReference>
<dbReference type="GO" id="GO:0016757">
    <property type="term" value="F:glycosyltransferase activity"/>
    <property type="evidence" value="ECO:0007669"/>
    <property type="project" value="UniProtKB-KW"/>
</dbReference>
<dbReference type="InterPro" id="IPR023296">
    <property type="entry name" value="Glyco_hydro_beta-prop_sf"/>
</dbReference>
<sequence length="376" mass="41809">MVFPVDKLIFSPNDIDLQFSPLRQSIQVDTYVLGAFNPGLARLPNGNLLIMIRVAEALNRPIIGEVIHAIRWDADAGYQLDTYPLSSVNAADPRKFQLLGNPYKVMALTSLSWLLPVELTPDGTSVIQIHYDKIIAPQRTYQEYGVEDARITKIDDTYYMTTCSVSSERHSTTLYTSTDGLTYKLEGIILDHQNKDMVFFEGKIDGNFFVLTRPLGDLYFATPPGSPYYAGPTINLAQSPDGLHWKPLDEPFIRARKGTASTMKLGGGTQPILTDHGWLMLYHGVELQGLVGIYRTFWALLDAQNPSQILHLEDTVPVLEANPSLTEPIKDQLYLSDVVFTTGLVDMGDYYVVASGECDLACRITHIPKSVFALGT</sequence>
<gene>
    <name evidence="4" type="ORF">IC229_17570</name>
</gene>
<keyword evidence="4" id="KW-0326">Glycosidase</keyword>
<evidence type="ECO:0000313" key="4">
    <source>
        <dbReference type="EMBL" id="MBD2702462.1"/>
    </source>
</evidence>
<dbReference type="GO" id="GO:0016798">
    <property type="term" value="F:hydrolase activity, acting on glycosyl bonds"/>
    <property type="evidence" value="ECO:0007669"/>
    <property type="project" value="UniProtKB-KW"/>
</dbReference>